<dbReference type="Pfam" id="PF13966">
    <property type="entry name" value="zf-RVT"/>
    <property type="match status" value="1"/>
</dbReference>
<evidence type="ECO:0000313" key="3">
    <source>
        <dbReference type="EMBL" id="KAF7132964.1"/>
    </source>
</evidence>
<dbReference type="InterPro" id="IPR000477">
    <property type="entry name" value="RT_dom"/>
</dbReference>
<dbReference type="InterPro" id="IPR002156">
    <property type="entry name" value="RNaseH_domain"/>
</dbReference>
<evidence type="ECO:0000256" key="1">
    <source>
        <dbReference type="SAM" id="MobiDB-lite"/>
    </source>
</evidence>
<dbReference type="CDD" id="cd01650">
    <property type="entry name" value="RT_nLTR_like"/>
    <property type="match status" value="1"/>
</dbReference>
<evidence type="ECO:0000313" key="4">
    <source>
        <dbReference type="Proteomes" id="UP000626092"/>
    </source>
</evidence>
<reference evidence="3" key="1">
    <citation type="submission" date="2019-11" db="EMBL/GenBank/DDBJ databases">
        <authorList>
            <person name="Liu Y."/>
            <person name="Hou J."/>
            <person name="Li T.-Q."/>
            <person name="Guan C.-H."/>
            <person name="Wu X."/>
            <person name="Wu H.-Z."/>
            <person name="Ling F."/>
            <person name="Zhang R."/>
            <person name="Shi X.-G."/>
            <person name="Ren J.-P."/>
            <person name="Chen E.-F."/>
            <person name="Sun J.-M."/>
        </authorList>
    </citation>
    <scope>NUCLEOTIDE SEQUENCE</scope>
    <source>
        <strain evidence="3">Adult_tree_wgs_1</strain>
        <tissue evidence="3">Leaves</tissue>
    </source>
</reference>
<feature type="region of interest" description="Disordered" evidence="1">
    <location>
        <begin position="1"/>
        <end position="39"/>
    </location>
</feature>
<dbReference type="InterPro" id="IPR026960">
    <property type="entry name" value="RVT-Znf"/>
</dbReference>
<proteinExistence type="predicted"/>
<dbReference type="EMBL" id="WJXA01000009">
    <property type="protein sequence ID" value="KAF7132964.1"/>
    <property type="molecule type" value="Genomic_DNA"/>
</dbReference>
<comment type="caution">
    <text evidence="3">The sequence shown here is derived from an EMBL/GenBank/DDBJ whole genome shotgun (WGS) entry which is preliminary data.</text>
</comment>
<gene>
    <name evidence="3" type="ORF">RHSIM_Rhsim09G0012500</name>
</gene>
<protein>
    <recommendedName>
        <fullName evidence="2">Reverse transcriptase domain-containing protein</fullName>
    </recommendedName>
</protein>
<dbReference type="Pfam" id="PF00078">
    <property type="entry name" value="RVT_1"/>
    <property type="match status" value="1"/>
</dbReference>
<dbReference type="PANTHER" id="PTHR33116:SF86">
    <property type="entry name" value="REVERSE TRANSCRIPTASE DOMAIN-CONTAINING PROTEIN"/>
    <property type="match status" value="1"/>
</dbReference>
<dbReference type="GO" id="GO:0004523">
    <property type="term" value="F:RNA-DNA hybrid ribonuclease activity"/>
    <property type="evidence" value="ECO:0007669"/>
    <property type="project" value="InterPro"/>
</dbReference>
<feature type="compositionally biased region" description="Polar residues" evidence="1">
    <location>
        <begin position="24"/>
        <end position="35"/>
    </location>
</feature>
<sequence length="1039" mass="116114">MSLIRETLPPFSSRTESDERTSSKEPQPSSGSGNPNMAAALPVSPEEIADTIIKRYFSSLFTDDNPVLPSIPSLPHNNNDNNYAPRSISDFDNLSLCKPVLDAEIELAVFQLGPCKPPGPDGFSGIFYQKHWPTIKPDICHGIREFFDGGAPLPKDLNKTNIVLVPKKKPGRFRPITLCNFAYKIVAKVLANRLEPLLQNIDSLSQSALVLGGQIQDNIIVAHEVFHYMKNKKKGPKGFMAIKLDLDKAFHRVRWCFLKSEMEKMGFCNTWIGWIMDCITSVEYNVVANGSQIASISPSRGLRHGDPLSPYLFLIVANGLSSMIAEVISRKTLSGLRIRNRGPKLSHLLVADDSLIFLEATVSNCHVIKEVLHFFGLASGETVNFRKSEIFFSPNTSPDLQNQILQEMGMSSMTDAAKYFGLPTHWTKSKQQVLAFVRDRILSETQGWKKCLLAEAGCEILIRSVAQGIPAYPMTCFKFSISLCKQLSSIINCFGCGEKDCGSKSHWCKWNSMASEKFQGGMGYRNFAYFNKALLGKQFWRMLKNPKSLWAQVLKASYFPTSNPMEAKRGASPSWVWSSLLEGRDLIKKGLVWKLGNGESINIWEDKWLFSNHQLITLGPRPTNNRPSLVKDLFCPNSKSWNLNLLHSLFPSHICSIITSTPITSTSQNDSFIGDHNPSGIYTVKSGYHLATTSSRHSGPPSSSFTTSVNTWKTIGTLPCHPRIRHFILRVLKNAIASKENLFKRKCSRSPLCPICHLEVETIEHTLFRCSWTHSIWSNCGLSFHDPIQSIVSAAKWFDDLVNPPSPLSKASLALIAQICWGIWRRRNDYIFSNLTPDPTSTLKAALTAEGDYLRAVYAQLNPRDTHALVDGNATLWQRPPLGFWKFHCGAAFNPSSKHAAFAVIARDPSGKVREINYGRINLGSALAAEAWTIRVACLMAGSLQIPQAMFETYCSRLVKFLSNDSASICLVRDSMLEDMKSLCNPFVVKFSWRDRKANQCANWVAKKCNRNRLPPPSLSPLRSEVCNLVQLELSCAMQ</sequence>
<dbReference type="Pfam" id="PF13456">
    <property type="entry name" value="RVT_3"/>
    <property type="match status" value="1"/>
</dbReference>
<dbReference type="PANTHER" id="PTHR33116">
    <property type="entry name" value="REVERSE TRANSCRIPTASE ZINC-BINDING DOMAIN-CONTAINING PROTEIN-RELATED-RELATED"/>
    <property type="match status" value="1"/>
</dbReference>
<feature type="domain" description="Reverse transcriptase" evidence="2">
    <location>
        <begin position="146"/>
        <end position="424"/>
    </location>
</feature>
<dbReference type="SUPFAM" id="SSF56672">
    <property type="entry name" value="DNA/RNA polymerases"/>
    <property type="match status" value="1"/>
</dbReference>
<name>A0A834GEK9_RHOSS</name>
<dbReference type="PROSITE" id="PS50878">
    <property type="entry name" value="RT_POL"/>
    <property type="match status" value="1"/>
</dbReference>
<evidence type="ECO:0000259" key="2">
    <source>
        <dbReference type="PROSITE" id="PS50878"/>
    </source>
</evidence>
<dbReference type="GO" id="GO:0003676">
    <property type="term" value="F:nucleic acid binding"/>
    <property type="evidence" value="ECO:0007669"/>
    <property type="project" value="InterPro"/>
</dbReference>
<accession>A0A834GEK9</accession>
<dbReference type="InterPro" id="IPR043502">
    <property type="entry name" value="DNA/RNA_pol_sf"/>
</dbReference>
<dbReference type="OrthoDB" id="1937528at2759"/>
<dbReference type="Proteomes" id="UP000626092">
    <property type="component" value="Unassembled WGS sequence"/>
</dbReference>
<keyword evidence="4" id="KW-1185">Reference proteome</keyword>
<organism evidence="3 4">
    <name type="scientific">Rhododendron simsii</name>
    <name type="common">Sims's rhododendron</name>
    <dbReference type="NCBI Taxonomy" id="118357"/>
    <lineage>
        <taxon>Eukaryota</taxon>
        <taxon>Viridiplantae</taxon>
        <taxon>Streptophyta</taxon>
        <taxon>Embryophyta</taxon>
        <taxon>Tracheophyta</taxon>
        <taxon>Spermatophyta</taxon>
        <taxon>Magnoliopsida</taxon>
        <taxon>eudicotyledons</taxon>
        <taxon>Gunneridae</taxon>
        <taxon>Pentapetalae</taxon>
        <taxon>asterids</taxon>
        <taxon>Ericales</taxon>
        <taxon>Ericaceae</taxon>
        <taxon>Ericoideae</taxon>
        <taxon>Rhodoreae</taxon>
        <taxon>Rhododendron</taxon>
    </lineage>
</organism>
<dbReference type="AlphaFoldDB" id="A0A834GEK9"/>